<dbReference type="EMBL" id="JAFMOF010000002">
    <property type="protein sequence ID" value="MBO0653332.1"/>
    <property type="molecule type" value="Genomic_DNA"/>
</dbReference>
<organism evidence="2 3">
    <name type="scientific">Streptomyces triculaminicus</name>
    <dbReference type="NCBI Taxonomy" id="2816232"/>
    <lineage>
        <taxon>Bacteria</taxon>
        <taxon>Bacillati</taxon>
        <taxon>Actinomycetota</taxon>
        <taxon>Actinomycetes</taxon>
        <taxon>Kitasatosporales</taxon>
        <taxon>Streptomycetaceae</taxon>
        <taxon>Streptomyces</taxon>
    </lineage>
</organism>
<proteinExistence type="predicted"/>
<feature type="domain" description="Metallo-beta-lactamase" evidence="1">
    <location>
        <begin position="39"/>
        <end position="219"/>
    </location>
</feature>
<dbReference type="Gene3D" id="3.60.15.10">
    <property type="entry name" value="Ribonuclease Z/Hydroxyacylglutathione hydrolase-like"/>
    <property type="match status" value="1"/>
</dbReference>
<evidence type="ECO:0000259" key="1">
    <source>
        <dbReference type="SMART" id="SM00849"/>
    </source>
</evidence>
<comment type="caution">
    <text evidence="2">The sequence shown here is derived from an EMBL/GenBank/DDBJ whole genome shotgun (WGS) entry which is preliminary data.</text>
</comment>
<evidence type="ECO:0000313" key="3">
    <source>
        <dbReference type="Proteomes" id="UP000664781"/>
    </source>
</evidence>
<dbReference type="InterPro" id="IPR036866">
    <property type="entry name" value="RibonucZ/Hydroxyglut_hydro"/>
</dbReference>
<protein>
    <submittedName>
        <fullName evidence="2">MBL fold metallo-hydrolase</fullName>
    </submittedName>
</protein>
<gene>
    <name evidence="2" type="ORF">J1792_11185</name>
</gene>
<dbReference type="SMART" id="SM00849">
    <property type="entry name" value="Lactamase_B"/>
    <property type="match status" value="1"/>
</dbReference>
<dbReference type="RefSeq" id="WP_207247182.1">
    <property type="nucleotide sequence ID" value="NZ_JAFMOF010000002.1"/>
</dbReference>
<dbReference type="SUPFAM" id="SSF56281">
    <property type="entry name" value="Metallo-hydrolase/oxidoreductase"/>
    <property type="match status" value="1"/>
</dbReference>
<dbReference type="AlphaFoldDB" id="A0A939FNS5"/>
<keyword evidence="3" id="KW-1185">Reference proteome</keyword>
<sequence length="315" mass="33227">MTSTRTIAPAPGAEGTEPYTVPLAPGVSAYIQPDGGWCLNNAGIVTGGGRTLLIDTAPTERRALLLRDAVAAGGAPRPSLLVNTHHHGDHTYGNCVFTPEATVIGHDDCRAEVLAAGLQLHTLWPEVDYGHVEVTAPTLTYTDTLTLHIGETEVRLIHPGVAHTVGDTIAHLPEHGVVFTGDLVFHGGTPFLMMGSLSGSLRAVERLRALDAPVVVPGHGRVTDPGVYDTVEAYLRFVQDLARTSHAAGRTPLEAARDADLGEFAGLRESERLVANLHRAYAELEGLPLGAPLDAPTVLADMQTMNGGRPIACHA</sequence>
<dbReference type="CDD" id="cd16282">
    <property type="entry name" value="metallo-hydrolase-like_MBL-fold"/>
    <property type="match status" value="1"/>
</dbReference>
<dbReference type="InterPro" id="IPR001279">
    <property type="entry name" value="Metallo-B-lactamas"/>
</dbReference>
<dbReference type="Pfam" id="PF00753">
    <property type="entry name" value="Lactamase_B"/>
    <property type="match status" value="1"/>
</dbReference>
<evidence type="ECO:0000313" key="2">
    <source>
        <dbReference type="EMBL" id="MBO0653332.1"/>
    </source>
</evidence>
<dbReference type="Proteomes" id="UP000664781">
    <property type="component" value="Unassembled WGS sequence"/>
</dbReference>
<dbReference type="PANTHER" id="PTHR42951:SF4">
    <property type="entry name" value="ACYL-COENZYME A THIOESTERASE MBLAC2"/>
    <property type="match status" value="1"/>
</dbReference>
<name>A0A939FNS5_9ACTN</name>
<dbReference type="InterPro" id="IPR050855">
    <property type="entry name" value="NDM-1-like"/>
</dbReference>
<dbReference type="PANTHER" id="PTHR42951">
    <property type="entry name" value="METALLO-BETA-LACTAMASE DOMAIN-CONTAINING"/>
    <property type="match status" value="1"/>
</dbReference>
<accession>A0A939FNS5</accession>
<reference evidence="2" key="1">
    <citation type="submission" date="2021-03" db="EMBL/GenBank/DDBJ databases">
        <title>Streptomyces strains.</title>
        <authorList>
            <person name="Lund M.B."/>
            <person name="Toerring T."/>
        </authorList>
    </citation>
    <scope>NUCLEOTIDE SEQUENCE</scope>
    <source>
        <strain evidence="2">JCM 4242</strain>
    </source>
</reference>